<reference evidence="2" key="1">
    <citation type="journal article" date="2019" name="Int. J. Syst. Evol. Microbiol.">
        <title>The Global Catalogue of Microorganisms (GCM) 10K type strain sequencing project: providing services to taxonomists for standard genome sequencing and annotation.</title>
        <authorList>
            <consortium name="The Broad Institute Genomics Platform"/>
            <consortium name="The Broad Institute Genome Sequencing Center for Infectious Disease"/>
            <person name="Wu L."/>
            <person name="Ma J."/>
        </authorList>
    </citation>
    <scope>NUCLEOTIDE SEQUENCE [LARGE SCALE GENOMIC DNA]</scope>
    <source>
        <strain evidence="2">JCM 9651</strain>
    </source>
</reference>
<proteinExistence type="predicted"/>
<organism evidence="1 2">
    <name type="scientific">Streptomyces sannanensis</name>
    <dbReference type="NCBI Taxonomy" id="285536"/>
    <lineage>
        <taxon>Bacteria</taxon>
        <taxon>Bacillati</taxon>
        <taxon>Actinomycetota</taxon>
        <taxon>Actinomycetes</taxon>
        <taxon>Kitasatosporales</taxon>
        <taxon>Streptomycetaceae</taxon>
        <taxon>Streptomyces</taxon>
    </lineage>
</organism>
<keyword evidence="2" id="KW-1185">Reference proteome</keyword>
<protein>
    <submittedName>
        <fullName evidence="1">Uncharacterized protein</fullName>
    </submittedName>
</protein>
<dbReference type="Proteomes" id="UP001499990">
    <property type="component" value="Unassembled WGS sequence"/>
</dbReference>
<accession>A0ABP6S957</accession>
<name>A0ABP6S957_9ACTN</name>
<gene>
    <name evidence="1" type="ORF">GCM10020367_20460</name>
</gene>
<dbReference type="EMBL" id="BAAAYL010000001">
    <property type="protein sequence ID" value="GAA3371112.1"/>
    <property type="molecule type" value="Genomic_DNA"/>
</dbReference>
<sequence>MEYRDGAPAEHFQTRTVSREKVVAAVFGWVKGEPGRKDPFMWNNIVSCFEGCDGS</sequence>
<evidence type="ECO:0000313" key="2">
    <source>
        <dbReference type="Proteomes" id="UP001499990"/>
    </source>
</evidence>
<evidence type="ECO:0000313" key="1">
    <source>
        <dbReference type="EMBL" id="GAA3371112.1"/>
    </source>
</evidence>
<comment type="caution">
    <text evidence="1">The sequence shown here is derived from an EMBL/GenBank/DDBJ whole genome shotgun (WGS) entry which is preliminary data.</text>
</comment>